<keyword evidence="2" id="KW-1185">Reference proteome</keyword>
<accession>A0A1W1Y9A0</accession>
<gene>
    <name evidence="1" type="ORF">SAMN06297251_10127</name>
</gene>
<sequence length="32" mass="3512">MLPEFVAFVVLAPAVAGFLFMRKCAPSKGIDW</sequence>
<evidence type="ECO:0000313" key="2">
    <source>
        <dbReference type="Proteomes" id="UP000192656"/>
    </source>
</evidence>
<dbReference type="AlphaFoldDB" id="A0A1W1Y9A0"/>
<evidence type="ECO:0000313" key="1">
    <source>
        <dbReference type="EMBL" id="SMC32411.1"/>
    </source>
</evidence>
<dbReference type="EMBL" id="FWXR01000001">
    <property type="protein sequence ID" value="SMC32411.1"/>
    <property type="molecule type" value="Genomic_DNA"/>
</dbReference>
<dbReference type="Proteomes" id="UP000192656">
    <property type="component" value="Unassembled WGS sequence"/>
</dbReference>
<organism evidence="1 2">
    <name type="scientific">Fulvimarina manganoxydans</name>
    <dbReference type="NCBI Taxonomy" id="937218"/>
    <lineage>
        <taxon>Bacteria</taxon>
        <taxon>Pseudomonadati</taxon>
        <taxon>Pseudomonadota</taxon>
        <taxon>Alphaproteobacteria</taxon>
        <taxon>Hyphomicrobiales</taxon>
        <taxon>Aurantimonadaceae</taxon>
        <taxon>Fulvimarina</taxon>
    </lineage>
</organism>
<protein>
    <submittedName>
        <fullName evidence="1">Uncharacterized protein</fullName>
    </submittedName>
</protein>
<reference evidence="1 2" key="1">
    <citation type="submission" date="2017-04" db="EMBL/GenBank/DDBJ databases">
        <authorList>
            <person name="Afonso C.L."/>
            <person name="Miller P.J."/>
            <person name="Scott M.A."/>
            <person name="Spackman E."/>
            <person name="Goraichik I."/>
            <person name="Dimitrov K.M."/>
            <person name="Suarez D.L."/>
            <person name="Swayne D.E."/>
        </authorList>
    </citation>
    <scope>NUCLEOTIDE SEQUENCE [LARGE SCALE GENOMIC DNA]</scope>
    <source>
        <strain evidence="1 2">CGMCC 1.10972</strain>
    </source>
</reference>
<name>A0A1W1Y9A0_9HYPH</name>
<proteinExistence type="predicted"/>